<dbReference type="Proteomes" id="UP001293593">
    <property type="component" value="Unassembled WGS sequence"/>
</dbReference>
<dbReference type="GO" id="GO:0003676">
    <property type="term" value="F:nucleic acid binding"/>
    <property type="evidence" value="ECO:0007669"/>
    <property type="project" value="InterPro"/>
</dbReference>
<keyword evidence="2" id="KW-0805">Transcription regulation</keyword>
<name>A0AAE1MUV4_9FABA</name>
<dbReference type="InterPro" id="IPR003690">
    <property type="entry name" value="MTERF"/>
</dbReference>
<dbReference type="EMBL" id="JAWXYG010000004">
    <property type="protein sequence ID" value="KAK4275621.1"/>
    <property type="molecule type" value="Genomic_DNA"/>
</dbReference>
<keyword evidence="2" id="KW-0806">Transcription termination</keyword>
<accession>A0AAE1MUV4</accession>
<protein>
    <submittedName>
        <fullName evidence="4">Uncharacterized protein</fullName>
    </submittedName>
</protein>
<proteinExistence type="inferred from homology"/>
<dbReference type="Pfam" id="PF02536">
    <property type="entry name" value="mTERF"/>
    <property type="match status" value="1"/>
</dbReference>
<dbReference type="PANTHER" id="PTHR13068:SF133">
    <property type="entry name" value="MITOCHONDRIAL TRANSCRIPTION TERMINATION FACTOR FAMILY PROTEIN"/>
    <property type="match status" value="1"/>
</dbReference>
<dbReference type="SMART" id="SM00733">
    <property type="entry name" value="Mterf"/>
    <property type="match status" value="6"/>
</dbReference>
<comment type="caution">
    <text evidence="4">The sequence shown here is derived from an EMBL/GenBank/DDBJ whole genome shotgun (WGS) entry which is preliminary data.</text>
</comment>
<gene>
    <name evidence="4" type="ORF">QN277_018668</name>
</gene>
<dbReference type="AlphaFoldDB" id="A0AAE1MUV4"/>
<keyword evidence="2" id="KW-0804">Transcription</keyword>
<evidence type="ECO:0000256" key="1">
    <source>
        <dbReference type="ARBA" id="ARBA00007692"/>
    </source>
</evidence>
<sequence length="407" mass="46112">MLNFVIARLSSSQTCQKRTQLGFLLFNASHIFHSFSSVVKSPKPNQKLKGNGSLTVSYLINSCGMSAKVAIEVSKKVRLKSPRNPDSVLNLFRSYGFSDKQISKIVKHIPILLLAKPEKTISPKLRYFQSLGFSCSELQALLMSHSSILDWSLKNRLIPFGEALKSVLNDGVKVKIAFKRSRRFLICWDVNNLAPNLKVLRDFGVPESSVCALLTRLPNAAFMNPAKFVECVKFAKEAGIDSSKVVFIQAVAVLAQVNKPNWESKVDLLERYGWTRNLTIKAFRKFPNCMLLSKENITEKMKFLVNEMGCSMEDIAECPIILCYSLKRVIPRWSVVKALKINGLAADNKWSLPYIIILSEKLFREKFVIRFQEVVPELPKIYEDELRALSQVGGKKKSELYLNVNPR</sequence>
<organism evidence="4 5">
    <name type="scientific">Acacia crassicarpa</name>
    <name type="common">northern wattle</name>
    <dbReference type="NCBI Taxonomy" id="499986"/>
    <lineage>
        <taxon>Eukaryota</taxon>
        <taxon>Viridiplantae</taxon>
        <taxon>Streptophyta</taxon>
        <taxon>Embryophyta</taxon>
        <taxon>Tracheophyta</taxon>
        <taxon>Spermatophyta</taxon>
        <taxon>Magnoliopsida</taxon>
        <taxon>eudicotyledons</taxon>
        <taxon>Gunneridae</taxon>
        <taxon>Pentapetalae</taxon>
        <taxon>rosids</taxon>
        <taxon>fabids</taxon>
        <taxon>Fabales</taxon>
        <taxon>Fabaceae</taxon>
        <taxon>Caesalpinioideae</taxon>
        <taxon>mimosoid clade</taxon>
        <taxon>Acacieae</taxon>
        <taxon>Acacia</taxon>
    </lineage>
</organism>
<dbReference type="FunFam" id="1.25.70.10:FF:000001">
    <property type="entry name" value="Mitochondrial transcription termination factor-like"/>
    <property type="match status" value="1"/>
</dbReference>
<dbReference type="PANTHER" id="PTHR13068">
    <property type="entry name" value="CGI-12 PROTEIN-RELATED"/>
    <property type="match status" value="1"/>
</dbReference>
<evidence type="ECO:0000313" key="4">
    <source>
        <dbReference type="EMBL" id="KAK4275621.1"/>
    </source>
</evidence>
<dbReference type="Gene3D" id="1.25.70.10">
    <property type="entry name" value="Transcription termination factor 3, mitochondrial"/>
    <property type="match status" value="1"/>
</dbReference>
<evidence type="ECO:0000313" key="5">
    <source>
        <dbReference type="Proteomes" id="UP001293593"/>
    </source>
</evidence>
<keyword evidence="3" id="KW-0809">Transit peptide</keyword>
<keyword evidence="5" id="KW-1185">Reference proteome</keyword>
<dbReference type="GO" id="GO:0006353">
    <property type="term" value="P:DNA-templated transcription termination"/>
    <property type="evidence" value="ECO:0007669"/>
    <property type="project" value="UniProtKB-KW"/>
</dbReference>
<dbReference type="InterPro" id="IPR038538">
    <property type="entry name" value="MTERF_sf"/>
</dbReference>
<comment type="similarity">
    <text evidence="1">Belongs to the mTERF family.</text>
</comment>
<reference evidence="4" key="1">
    <citation type="submission" date="2023-10" db="EMBL/GenBank/DDBJ databases">
        <title>Chromosome-level genome of the transformable northern wattle, Acacia crassicarpa.</title>
        <authorList>
            <person name="Massaro I."/>
            <person name="Sinha N.R."/>
            <person name="Poethig S."/>
            <person name="Leichty A.R."/>
        </authorList>
    </citation>
    <scope>NUCLEOTIDE SEQUENCE</scope>
    <source>
        <strain evidence="4">Acra3RX</strain>
        <tissue evidence="4">Leaf</tissue>
    </source>
</reference>
<evidence type="ECO:0000256" key="2">
    <source>
        <dbReference type="ARBA" id="ARBA00022472"/>
    </source>
</evidence>
<evidence type="ECO:0000256" key="3">
    <source>
        <dbReference type="ARBA" id="ARBA00022946"/>
    </source>
</evidence>